<comment type="similarity">
    <text evidence="2">Belongs to the glycosyl hydrolase 20 family.</text>
</comment>
<dbReference type="PANTHER" id="PTHR22600:SF57">
    <property type="entry name" value="BETA-N-ACETYLHEXOSAMINIDASE"/>
    <property type="match status" value="1"/>
</dbReference>
<dbReference type="SUPFAM" id="SSF51445">
    <property type="entry name" value="(Trans)glycosidases"/>
    <property type="match status" value="1"/>
</dbReference>
<dbReference type="GO" id="GO:0004563">
    <property type="term" value="F:beta-N-acetylhexosaminidase activity"/>
    <property type="evidence" value="ECO:0007669"/>
    <property type="project" value="UniProtKB-EC"/>
</dbReference>
<evidence type="ECO:0000259" key="7">
    <source>
        <dbReference type="Pfam" id="PF00728"/>
    </source>
</evidence>
<name>A0A0B7I6F1_9FLAO</name>
<dbReference type="InterPro" id="IPR015882">
    <property type="entry name" value="HEX_bac_N"/>
</dbReference>
<proteinExistence type="inferred from homology"/>
<accession>A0A0B7I6F1</accession>
<dbReference type="CDD" id="cd06563">
    <property type="entry name" value="GH20_chitobiase-like"/>
    <property type="match status" value="1"/>
</dbReference>
<dbReference type="InterPro" id="IPR017853">
    <property type="entry name" value="GH"/>
</dbReference>
<keyword evidence="5 9" id="KW-0326">Glycosidase</keyword>
<dbReference type="PRINTS" id="PR00738">
    <property type="entry name" value="GLHYDRLASE20"/>
</dbReference>
<sequence>MLLVFIKLIIRVLYMKKIYIMKLFGLFFFVFMVGANAQQISVVPQPNEVFFRKEKCRLDRTVIFEIDKAFDSLQEELSLLFPTDDNSSKSTLKISVKQDHSINNQEGYILDIQPKVIIIKSKEKAGAFYAIQTLKQLVAQSKYNRSNFITCMKINDAPRFAYRALMVDPARHYWKMEDLKKYIDAMAQYKFNFLHLHLTDDQGWRIEIKKYPKLTEIGSKRTDFEGDKRNNEGYYTQDQMRELVQYALQRNVQIIPEFDVPGHSDAAIAAYPELSCNDTIIKVRNVAGVSKNLLCVSKENVFRFIDDVITELSDVFPCSYFHIGGDEAPLDKWIENPSVQDLKKRLQVTDNHQLVSYFFSRVNESLVKNGKQPLVWLELETPEYPKNSIMYLWRYNTTPEVLERAKKDGFRVICSPGEYAYFDYPQWKNDLPNVGWMPTLTLQRVYEFNPSFSLNKEEEKQYIFGVEATLWGESVKDLFRAFYMTFPRAFAMAEAGWTEMPNRSWENFVKKLDFQLDYLLKQGVNYRPPVELYKDR</sequence>
<dbReference type="SUPFAM" id="SSF55545">
    <property type="entry name" value="beta-N-acetylhexosaminidase-like domain"/>
    <property type="match status" value="1"/>
</dbReference>
<dbReference type="InterPro" id="IPR029018">
    <property type="entry name" value="Hex-like_dom2"/>
</dbReference>
<evidence type="ECO:0000256" key="1">
    <source>
        <dbReference type="ARBA" id="ARBA00001231"/>
    </source>
</evidence>
<dbReference type="PANTHER" id="PTHR22600">
    <property type="entry name" value="BETA-HEXOSAMINIDASE"/>
    <property type="match status" value="1"/>
</dbReference>
<dbReference type="GO" id="GO:0005975">
    <property type="term" value="P:carbohydrate metabolic process"/>
    <property type="evidence" value="ECO:0007669"/>
    <property type="project" value="InterPro"/>
</dbReference>
<feature type="domain" description="Glycoside hydrolase family 20 catalytic" evidence="7">
    <location>
        <begin position="160"/>
        <end position="499"/>
    </location>
</feature>
<evidence type="ECO:0000256" key="5">
    <source>
        <dbReference type="ARBA" id="ARBA00023295"/>
    </source>
</evidence>
<keyword evidence="10" id="KW-1185">Reference proteome</keyword>
<dbReference type="GO" id="GO:0016020">
    <property type="term" value="C:membrane"/>
    <property type="evidence" value="ECO:0007669"/>
    <property type="project" value="TreeGrafter"/>
</dbReference>
<dbReference type="Gene3D" id="3.30.379.10">
    <property type="entry name" value="Chitobiase/beta-hexosaminidase domain 2-like"/>
    <property type="match status" value="1"/>
</dbReference>
<dbReference type="Pfam" id="PF02838">
    <property type="entry name" value="Glyco_hydro_20b"/>
    <property type="match status" value="1"/>
</dbReference>
<dbReference type="EC" id="3.2.1.52" evidence="3"/>
<evidence type="ECO:0000256" key="3">
    <source>
        <dbReference type="ARBA" id="ARBA00012663"/>
    </source>
</evidence>
<dbReference type="PIRSF" id="PIRSF001093">
    <property type="entry name" value="B-hxosamndse_ab_euk"/>
    <property type="match status" value="1"/>
</dbReference>
<evidence type="ECO:0000259" key="8">
    <source>
        <dbReference type="Pfam" id="PF02838"/>
    </source>
</evidence>
<dbReference type="InterPro" id="IPR015883">
    <property type="entry name" value="Glyco_hydro_20_cat"/>
</dbReference>
<comment type="catalytic activity">
    <reaction evidence="1">
        <text>Hydrolysis of terminal non-reducing N-acetyl-D-hexosamine residues in N-acetyl-beta-D-hexosaminides.</text>
        <dbReference type="EC" id="3.2.1.52"/>
    </reaction>
</comment>
<dbReference type="AlphaFoldDB" id="A0A0B7I6F1"/>
<evidence type="ECO:0000313" key="9">
    <source>
        <dbReference type="EMBL" id="CEN45493.1"/>
    </source>
</evidence>
<gene>
    <name evidence="9" type="ORF">CCAND38_240058</name>
</gene>
<feature type="domain" description="Beta-hexosaminidase bacterial type N-terminal" evidence="8">
    <location>
        <begin position="40"/>
        <end position="157"/>
    </location>
</feature>
<evidence type="ECO:0000256" key="4">
    <source>
        <dbReference type="ARBA" id="ARBA00022801"/>
    </source>
</evidence>
<reference evidence="9 10" key="1">
    <citation type="submission" date="2015-01" db="EMBL/GenBank/DDBJ databases">
        <authorList>
            <person name="Xiang T."/>
            <person name="Song Y."/>
            <person name="Huang L."/>
            <person name="Wang B."/>
            <person name="Wu P."/>
        </authorList>
    </citation>
    <scope>NUCLEOTIDE SEQUENCE [LARGE SCALE GENOMIC DNA]</scope>
    <source>
        <strain evidence="9 10">CcD38</strain>
    </source>
</reference>
<evidence type="ECO:0000256" key="6">
    <source>
        <dbReference type="PIRSR" id="PIRSR625705-1"/>
    </source>
</evidence>
<dbReference type="Proteomes" id="UP000045051">
    <property type="component" value="Unassembled WGS sequence"/>
</dbReference>
<feature type="active site" description="Proton donor" evidence="6">
    <location>
        <position position="327"/>
    </location>
</feature>
<organism evidence="9 10">
    <name type="scientific">Capnocytophaga canis</name>
    <dbReference type="NCBI Taxonomy" id="1848903"/>
    <lineage>
        <taxon>Bacteria</taxon>
        <taxon>Pseudomonadati</taxon>
        <taxon>Bacteroidota</taxon>
        <taxon>Flavobacteriia</taxon>
        <taxon>Flavobacteriales</taxon>
        <taxon>Flavobacteriaceae</taxon>
        <taxon>Capnocytophaga</taxon>
    </lineage>
</organism>
<dbReference type="EMBL" id="CDOI01000134">
    <property type="protein sequence ID" value="CEN45493.1"/>
    <property type="molecule type" value="Genomic_DNA"/>
</dbReference>
<dbReference type="GO" id="GO:0030203">
    <property type="term" value="P:glycosaminoglycan metabolic process"/>
    <property type="evidence" value="ECO:0007669"/>
    <property type="project" value="TreeGrafter"/>
</dbReference>
<dbReference type="Pfam" id="PF00728">
    <property type="entry name" value="Glyco_hydro_20"/>
    <property type="match status" value="1"/>
</dbReference>
<evidence type="ECO:0000256" key="2">
    <source>
        <dbReference type="ARBA" id="ARBA00006285"/>
    </source>
</evidence>
<keyword evidence="4 9" id="KW-0378">Hydrolase</keyword>
<evidence type="ECO:0000313" key="10">
    <source>
        <dbReference type="Proteomes" id="UP000045051"/>
    </source>
</evidence>
<dbReference type="Gene3D" id="3.20.20.80">
    <property type="entry name" value="Glycosidases"/>
    <property type="match status" value="1"/>
</dbReference>
<protein>
    <recommendedName>
        <fullName evidence="3">beta-N-acetylhexosaminidase</fullName>
        <ecNumber evidence="3">3.2.1.52</ecNumber>
    </recommendedName>
</protein>
<dbReference type="InterPro" id="IPR025705">
    <property type="entry name" value="Beta_hexosaminidase_sua/sub"/>
</dbReference>